<feature type="non-terminal residue" evidence="1">
    <location>
        <position position="74"/>
    </location>
</feature>
<proteinExistence type="predicted"/>
<protein>
    <submittedName>
        <fullName evidence="1">Uncharacterized protein</fullName>
    </submittedName>
</protein>
<evidence type="ECO:0000313" key="2">
    <source>
        <dbReference type="Proteomes" id="UP000410492"/>
    </source>
</evidence>
<dbReference type="EMBL" id="CAACVG010007816">
    <property type="protein sequence ID" value="VEN47189.1"/>
    <property type="molecule type" value="Genomic_DNA"/>
</dbReference>
<evidence type="ECO:0000313" key="1">
    <source>
        <dbReference type="EMBL" id="VEN47189.1"/>
    </source>
</evidence>
<sequence>MLIISRINKINSISQIQSYSKILFGRTVLNNNYYLPECRTIRNYTKLRSTHSRQAILNTRKTINSYGYATVAAL</sequence>
<accession>A0A653CHE2</accession>
<reference evidence="1 2" key="1">
    <citation type="submission" date="2019-01" db="EMBL/GenBank/DDBJ databases">
        <authorList>
            <person name="Sayadi A."/>
        </authorList>
    </citation>
    <scope>NUCLEOTIDE SEQUENCE [LARGE SCALE GENOMIC DNA]</scope>
</reference>
<name>A0A653CHE2_CALMS</name>
<keyword evidence="2" id="KW-1185">Reference proteome</keyword>
<dbReference type="AlphaFoldDB" id="A0A653CHE2"/>
<organism evidence="1 2">
    <name type="scientific">Callosobruchus maculatus</name>
    <name type="common">Southern cowpea weevil</name>
    <name type="synonym">Pulse bruchid</name>
    <dbReference type="NCBI Taxonomy" id="64391"/>
    <lineage>
        <taxon>Eukaryota</taxon>
        <taxon>Metazoa</taxon>
        <taxon>Ecdysozoa</taxon>
        <taxon>Arthropoda</taxon>
        <taxon>Hexapoda</taxon>
        <taxon>Insecta</taxon>
        <taxon>Pterygota</taxon>
        <taxon>Neoptera</taxon>
        <taxon>Endopterygota</taxon>
        <taxon>Coleoptera</taxon>
        <taxon>Polyphaga</taxon>
        <taxon>Cucujiformia</taxon>
        <taxon>Chrysomeloidea</taxon>
        <taxon>Chrysomelidae</taxon>
        <taxon>Bruchinae</taxon>
        <taxon>Bruchini</taxon>
        <taxon>Callosobruchus</taxon>
    </lineage>
</organism>
<gene>
    <name evidence="1" type="ORF">CALMAC_LOCUS9035</name>
</gene>
<dbReference type="Proteomes" id="UP000410492">
    <property type="component" value="Unassembled WGS sequence"/>
</dbReference>